<feature type="compositionally biased region" description="Acidic residues" evidence="1">
    <location>
        <begin position="352"/>
        <end position="363"/>
    </location>
</feature>
<dbReference type="EMBL" id="HBUF01579289">
    <property type="protein sequence ID" value="CAG6769557.1"/>
    <property type="molecule type" value="Transcribed_RNA"/>
</dbReference>
<name>A0A8D9EYD6_9HEMI</name>
<evidence type="ECO:0000256" key="1">
    <source>
        <dbReference type="SAM" id="MobiDB-lite"/>
    </source>
</evidence>
<feature type="compositionally biased region" description="Basic and acidic residues" evidence="1">
    <location>
        <begin position="106"/>
        <end position="121"/>
    </location>
</feature>
<protein>
    <submittedName>
        <fullName evidence="2">Uncharacterized protein</fullName>
    </submittedName>
</protein>
<feature type="region of interest" description="Disordered" evidence="1">
    <location>
        <begin position="178"/>
        <end position="222"/>
    </location>
</feature>
<feature type="region of interest" description="Disordered" evidence="1">
    <location>
        <begin position="48"/>
        <end position="153"/>
    </location>
</feature>
<sequence length="363" mass="41805">MPTDCNSMQIKIRNFLNNFRSLTHSTRRVRDSEGSLFGSIEVHANSRDSNERNEILDDIGDYHPGLGNEHHHSHVDQKLQPTEEPHYPQKHHKRHTSERPSQSQAKYKDTLSEHPSIDLHSSKTSHHQHQRVTPQHVHQHKSTQQCTPSSKEHHKLYTPKAHTDPIVLDKSEHKLAAGSDTITPAAVHRATTSSATKSEDEDEDPLFESLANPSNETKYDSDFSLGEISREEDRAEIRAVYTQLLAEMNLTTTKRIDPRKARRKEKWAQKEYQRAMLNKHMLEMKYGKPTTREDLLREEKAWEEMVWRDGERDYKDGKFTGFDISGDDEEGDVDDLDNVSLSGEDGMGGGDYEQEEEEEHRGI</sequence>
<organism evidence="2">
    <name type="scientific">Cacopsylla melanoneura</name>
    <dbReference type="NCBI Taxonomy" id="428564"/>
    <lineage>
        <taxon>Eukaryota</taxon>
        <taxon>Metazoa</taxon>
        <taxon>Ecdysozoa</taxon>
        <taxon>Arthropoda</taxon>
        <taxon>Hexapoda</taxon>
        <taxon>Insecta</taxon>
        <taxon>Pterygota</taxon>
        <taxon>Neoptera</taxon>
        <taxon>Paraneoptera</taxon>
        <taxon>Hemiptera</taxon>
        <taxon>Sternorrhyncha</taxon>
        <taxon>Psylloidea</taxon>
        <taxon>Psyllidae</taxon>
        <taxon>Psyllinae</taxon>
        <taxon>Cacopsylla</taxon>
    </lineage>
</organism>
<feature type="compositionally biased region" description="Basic and acidic residues" evidence="1">
    <location>
        <begin position="68"/>
        <end position="87"/>
    </location>
</feature>
<feature type="region of interest" description="Disordered" evidence="1">
    <location>
        <begin position="313"/>
        <end position="363"/>
    </location>
</feature>
<evidence type="ECO:0000313" key="2">
    <source>
        <dbReference type="EMBL" id="CAG6769559.1"/>
    </source>
</evidence>
<feature type="compositionally biased region" description="Acidic residues" evidence="1">
    <location>
        <begin position="325"/>
        <end position="337"/>
    </location>
</feature>
<accession>A0A8D9EYD6</accession>
<reference evidence="2" key="1">
    <citation type="submission" date="2021-05" db="EMBL/GenBank/DDBJ databases">
        <authorList>
            <person name="Alioto T."/>
            <person name="Alioto T."/>
            <person name="Gomez Garrido J."/>
        </authorList>
    </citation>
    <scope>NUCLEOTIDE SEQUENCE</scope>
</reference>
<proteinExistence type="predicted"/>
<dbReference type="AlphaFoldDB" id="A0A8D9EYD6"/>
<dbReference type="EMBL" id="HBUF01579291">
    <property type="protein sequence ID" value="CAG6769559.1"/>
    <property type="molecule type" value="Transcribed_RNA"/>
</dbReference>